<dbReference type="EMBL" id="MFGW01000010">
    <property type="protein sequence ID" value="OGF68188.1"/>
    <property type="molecule type" value="Genomic_DNA"/>
</dbReference>
<name>A0A1F5VXQ4_9BACT</name>
<dbReference type="AlphaFoldDB" id="A0A1F5VXQ4"/>
<dbReference type="STRING" id="1817863.A2Y62_05350"/>
<dbReference type="Proteomes" id="UP000178943">
    <property type="component" value="Unassembled WGS sequence"/>
</dbReference>
<sequence>MTAEMLRKKVEDMIIKSNAMSYFWMASITGEQLQEEMQRMEQNTKNPQMLKELWGTLNNDPHLIAECLARPVLIDKQIRNLYAFDKQIHGILRQQALSELLYYPKTENIKMMNGLSSETTIRT</sequence>
<protein>
    <submittedName>
        <fullName evidence="1">Uncharacterized protein</fullName>
    </submittedName>
</protein>
<reference evidence="1 2" key="1">
    <citation type="journal article" date="2016" name="Nat. Commun.">
        <title>Thousands of microbial genomes shed light on interconnected biogeochemical processes in an aquifer system.</title>
        <authorList>
            <person name="Anantharaman K."/>
            <person name="Brown C.T."/>
            <person name="Hug L.A."/>
            <person name="Sharon I."/>
            <person name="Castelle C.J."/>
            <person name="Probst A.J."/>
            <person name="Thomas B.C."/>
            <person name="Singh A."/>
            <person name="Wilkins M.J."/>
            <person name="Karaoz U."/>
            <person name="Brodie E.L."/>
            <person name="Williams K.H."/>
            <person name="Hubbard S.S."/>
            <person name="Banfield J.F."/>
        </authorList>
    </citation>
    <scope>NUCLEOTIDE SEQUENCE [LARGE SCALE GENOMIC DNA]</scope>
</reference>
<accession>A0A1F5VXQ4</accession>
<gene>
    <name evidence="1" type="ORF">A2Y62_05350</name>
</gene>
<comment type="caution">
    <text evidence="1">The sequence shown here is derived from an EMBL/GenBank/DDBJ whole genome shotgun (WGS) entry which is preliminary data.</text>
</comment>
<organism evidence="1 2">
    <name type="scientific">Candidatus Fischerbacteria bacterium RBG_13_37_8</name>
    <dbReference type="NCBI Taxonomy" id="1817863"/>
    <lineage>
        <taxon>Bacteria</taxon>
        <taxon>Candidatus Fischeribacteriota</taxon>
    </lineage>
</organism>
<proteinExistence type="predicted"/>
<evidence type="ECO:0000313" key="1">
    <source>
        <dbReference type="EMBL" id="OGF68188.1"/>
    </source>
</evidence>
<evidence type="ECO:0000313" key="2">
    <source>
        <dbReference type="Proteomes" id="UP000178943"/>
    </source>
</evidence>